<dbReference type="AlphaFoldDB" id="A0A150P5C1"/>
<dbReference type="NCBIfam" id="TIGR03344">
    <property type="entry name" value="VI_effect_Hcp1"/>
    <property type="match status" value="1"/>
</dbReference>
<name>A0A150P5C1_SORCE</name>
<organism evidence="1 2">
    <name type="scientific">Sorangium cellulosum</name>
    <name type="common">Polyangium cellulosum</name>
    <dbReference type="NCBI Taxonomy" id="56"/>
    <lineage>
        <taxon>Bacteria</taxon>
        <taxon>Pseudomonadati</taxon>
        <taxon>Myxococcota</taxon>
        <taxon>Polyangia</taxon>
        <taxon>Polyangiales</taxon>
        <taxon>Polyangiaceae</taxon>
        <taxon>Sorangium</taxon>
    </lineage>
</organism>
<proteinExistence type="predicted"/>
<sequence length="161" mass="18318">MPLNAYLRLVGARQGEIRGSVTQKGREGSILVTEVFHSLVGPRDPVTGRPTGKRMHKPFIVTKDLDRSSPHLLNILCHNENIPHWELQFYRSIAIGVERPIFTVRLTNANISSIQFHVLNVRNPALARVPEQEEIAFTYQKVVWTWNDGGISAEDDWLTPR</sequence>
<evidence type="ECO:0000313" key="1">
    <source>
        <dbReference type="EMBL" id="KYF50821.1"/>
    </source>
</evidence>
<accession>A0A150P5C1</accession>
<dbReference type="PANTHER" id="PTHR34319">
    <property type="entry name" value="MAJOR EXPORTED PROTEIN"/>
    <property type="match status" value="1"/>
</dbReference>
<evidence type="ECO:0008006" key="3">
    <source>
        <dbReference type="Google" id="ProtNLM"/>
    </source>
</evidence>
<dbReference type="InterPro" id="IPR008514">
    <property type="entry name" value="T6SS_Hcp"/>
</dbReference>
<dbReference type="InterPro" id="IPR036624">
    <property type="entry name" value="Hcp1-lik_sf"/>
</dbReference>
<reference evidence="1 2" key="1">
    <citation type="submission" date="2014-02" db="EMBL/GenBank/DDBJ databases">
        <title>The small core and large imbalanced accessory genome model reveals a collaborative survival strategy of Sorangium cellulosum strains in nature.</title>
        <authorList>
            <person name="Han K."/>
            <person name="Peng R."/>
            <person name="Blom J."/>
            <person name="Li Y.-Z."/>
        </authorList>
    </citation>
    <scope>NUCLEOTIDE SEQUENCE [LARGE SCALE GENOMIC DNA]</scope>
    <source>
        <strain evidence="1 2">So0157-25</strain>
    </source>
</reference>
<protein>
    <recommendedName>
        <fullName evidence="3">Type VI secretion system tube protein Hcp</fullName>
    </recommendedName>
</protein>
<evidence type="ECO:0000313" key="2">
    <source>
        <dbReference type="Proteomes" id="UP000075420"/>
    </source>
</evidence>
<dbReference type="Pfam" id="PF05638">
    <property type="entry name" value="T6SS_HCP"/>
    <property type="match status" value="1"/>
</dbReference>
<comment type="caution">
    <text evidence="1">The sequence shown here is derived from an EMBL/GenBank/DDBJ whole genome shotgun (WGS) entry which is preliminary data.</text>
</comment>
<dbReference type="SUPFAM" id="SSF141452">
    <property type="entry name" value="Hcp1-like"/>
    <property type="match status" value="1"/>
</dbReference>
<dbReference type="EMBL" id="JELY01003070">
    <property type="protein sequence ID" value="KYF50821.1"/>
    <property type="molecule type" value="Genomic_DNA"/>
</dbReference>
<gene>
    <name evidence="1" type="ORF">BE08_12325</name>
</gene>
<dbReference type="Gene3D" id="2.30.110.20">
    <property type="entry name" value="Hcp1-like"/>
    <property type="match status" value="1"/>
</dbReference>
<dbReference type="InterPro" id="IPR052947">
    <property type="entry name" value="T6SS_Hcp1_domain"/>
</dbReference>
<dbReference type="PANTHER" id="PTHR34319:SF6">
    <property type="entry name" value="MAJOR EXPORTED PROTEIN"/>
    <property type="match status" value="1"/>
</dbReference>
<dbReference type="Proteomes" id="UP000075420">
    <property type="component" value="Unassembled WGS sequence"/>
</dbReference>